<sequence>MFDLHGISQAAFDLIVESEVSSREVYEHRYRHPEWPGEQSGVTIGIGYDVGQTSRAQFIADWSGKIPDAMVKALAKTCGVTGVPARALAQKLRAVVDIPWDVAEDVFSNHDVPRYMAMLRHGCPGVDELAPDCKGVLLSVVFNRGASFSNAGPRFAEMRDIRSCVKSGNLERIPGLIRSMKRLWPDSRGLRDRRDAEAALFERGLETAHPQAFAALASVPDHVDPDTVAHVQQKLRELGYPQVGAVDGNLTPHGKTEDAILAFRNKNGLPLTPTIDDDFLTALAKATPPEVSEERANASASDLREQGSDTISFTDKVKGWGGRLFGGGTGLGVTGALGLVTEKATAISSAKEAVGGLGISETGWVVIGAAVVVLVVLAAAGLAVWFVADKIERRHVDDYRAGRA</sequence>
<evidence type="ECO:0000256" key="1">
    <source>
        <dbReference type="ARBA" id="ARBA00022529"/>
    </source>
</evidence>
<proteinExistence type="predicted"/>
<dbReference type="InterPro" id="IPR036365">
    <property type="entry name" value="PGBD-like_sf"/>
</dbReference>
<dbReference type="SUPFAM" id="SSF47090">
    <property type="entry name" value="PGBD-like"/>
    <property type="match status" value="1"/>
</dbReference>
<keyword evidence="2" id="KW-0081">Bacteriolytic enzyme</keyword>
<organism evidence="5">
    <name type="scientific">Bradyrhizobium septentrionale</name>
    <dbReference type="NCBI Taxonomy" id="1404411"/>
    <lineage>
        <taxon>Bacteria</taxon>
        <taxon>Pseudomonadati</taxon>
        <taxon>Pseudomonadota</taxon>
        <taxon>Alphaproteobacteria</taxon>
        <taxon>Hyphomicrobiales</taxon>
        <taxon>Nitrobacteraceae</taxon>
        <taxon>Bradyrhizobium</taxon>
    </lineage>
</organism>
<comment type="caution">
    <text evidence="5">The sequence shown here is derived from an EMBL/GenBank/DDBJ whole genome shotgun (WGS) entry which is preliminary data.</text>
</comment>
<dbReference type="GO" id="GO:0042742">
    <property type="term" value="P:defense response to bacterium"/>
    <property type="evidence" value="ECO:0007669"/>
    <property type="project" value="UniProtKB-KW"/>
</dbReference>
<keyword evidence="3" id="KW-0472">Membrane</keyword>
<name>A0A974A3K4_9BRAD</name>
<feature type="domain" description="Peptidoglycan binding-like" evidence="4">
    <location>
        <begin position="226"/>
        <end position="283"/>
    </location>
</feature>
<dbReference type="InterPro" id="IPR002477">
    <property type="entry name" value="Peptidoglycan-bd-like"/>
</dbReference>
<evidence type="ECO:0000256" key="3">
    <source>
        <dbReference type="SAM" id="Phobius"/>
    </source>
</evidence>
<gene>
    <name evidence="5" type="ORF">HAP48_025920</name>
</gene>
<dbReference type="AlphaFoldDB" id="A0A974A3K4"/>
<reference evidence="5" key="1">
    <citation type="submission" date="2020-06" db="EMBL/GenBank/DDBJ databases">
        <title>Whole Genome Sequence of Bradyrhizobium sp. Strain 1S1.</title>
        <authorList>
            <person name="Bromfield E.S.P."/>
            <person name="Cloutier S."/>
        </authorList>
    </citation>
    <scope>NUCLEOTIDE SEQUENCE [LARGE SCALE GENOMIC DNA]</scope>
    <source>
        <strain evidence="5">1S1</strain>
    </source>
</reference>
<dbReference type="InterPro" id="IPR023347">
    <property type="entry name" value="Lysozyme_dom_sf"/>
</dbReference>
<keyword evidence="3" id="KW-0812">Transmembrane</keyword>
<accession>A0A974A3K4</accession>
<evidence type="ECO:0000259" key="4">
    <source>
        <dbReference type="Pfam" id="PF01471"/>
    </source>
</evidence>
<protein>
    <submittedName>
        <fullName evidence="5">Peptidoglycan-binding protein</fullName>
    </submittedName>
</protein>
<dbReference type="Gene3D" id="1.10.101.10">
    <property type="entry name" value="PGBD-like superfamily/PGBD"/>
    <property type="match status" value="1"/>
</dbReference>
<dbReference type="GO" id="GO:0031640">
    <property type="term" value="P:killing of cells of another organism"/>
    <property type="evidence" value="ECO:0007669"/>
    <property type="project" value="UniProtKB-KW"/>
</dbReference>
<dbReference type="InterPro" id="IPR036366">
    <property type="entry name" value="PGBDSf"/>
</dbReference>
<feature type="transmembrane region" description="Helical" evidence="3">
    <location>
        <begin position="364"/>
        <end position="388"/>
    </location>
</feature>
<dbReference type="RefSeq" id="WP_166205660.1">
    <property type="nucleotide sequence ID" value="NZ_CP088285.1"/>
</dbReference>
<dbReference type="GO" id="GO:0003796">
    <property type="term" value="F:lysozyme activity"/>
    <property type="evidence" value="ECO:0007669"/>
    <property type="project" value="InterPro"/>
</dbReference>
<dbReference type="Gene3D" id="1.10.530.40">
    <property type="match status" value="1"/>
</dbReference>
<dbReference type="CDD" id="cd16904">
    <property type="entry name" value="pesticin_lyz-like"/>
    <property type="match status" value="1"/>
</dbReference>
<keyword evidence="1" id="KW-0929">Antimicrobial</keyword>
<dbReference type="EMBL" id="JAAOLE020000001">
    <property type="protein sequence ID" value="NVI46334.1"/>
    <property type="molecule type" value="Genomic_DNA"/>
</dbReference>
<evidence type="ECO:0000313" key="5">
    <source>
        <dbReference type="EMBL" id="NVI46334.1"/>
    </source>
</evidence>
<keyword evidence="3" id="KW-1133">Transmembrane helix</keyword>
<dbReference type="Pfam" id="PF01471">
    <property type="entry name" value="PG_binding_1"/>
    <property type="match status" value="1"/>
</dbReference>
<evidence type="ECO:0000256" key="2">
    <source>
        <dbReference type="ARBA" id="ARBA00022638"/>
    </source>
</evidence>